<comment type="caution">
    <text evidence="1">The sequence shown here is derived from an EMBL/GenBank/DDBJ whole genome shotgun (WGS) entry which is preliminary data.</text>
</comment>
<protein>
    <submittedName>
        <fullName evidence="1">Uncharacterized protein</fullName>
    </submittedName>
</protein>
<dbReference type="EMBL" id="NSGR01000004">
    <property type="protein sequence ID" value="PCH13628.1"/>
    <property type="molecule type" value="Genomic_DNA"/>
</dbReference>
<accession>A0A854WAB7</accession>
<dbReference type="AlphaFoldDB" id="A0A854WAB7"/>
<evidence type="ECO:0000313" key="2">
    <source>
        <dbReference type="Proteomes" id="UP000217465"/>
    </source>
</evidence>
<reference evidence="1 2" key="1">
    <citation type="submission" date="2016-06" db="EMBL/GenBank/DDBJ databases">
        <authorList>
            <person name="Haines A.N."/>
            <person name="Council K.R."/>
        </authorList>
    </citation>
    <scope>NUCLEOTIDE SEQUENCE [LARGE SCALE GENOMIC DNA]</scope>
    <source>
        <strain evidence="1 2">SP158-29</strain>
    </source>
</reference>
<proteinExistence type="predicted"/>
<name>A0A854WAB7_9STRE</name>
<gene>
    <name evidence="1" type="ORF">A9Y57_00261</name>
</gene>
<sequence length="53" mass="5974">MYNEEIATMILTFGKGDCRPNGIDEDDFIETARQLIASGQINGKLKFDYLGPY</sequence>
<dbReference type="Proteomes" id="UP000217465">
    <property type="component" value="Unassembled WGS sequence"/>
</dbReference>
<dbReference type="RefSeq" id="WP_180757607.1">
    <property type="nucleotide sequence ID" value="NZ_NSGR01000004.1"/>
</dbReference>
<organism evidence="1 2">
    <name type="scientific">Streptococcus parauberis</name>
    <dbReference type="NCBI Taxonomy" id="1348"/>
    <lineage>
        <taxon>Bacteria</taxon>
        <taxon>Bacillati</taxon>
        <taxon>Bacillota</taxon>
        <taxon>Bacilli</taxon>
        <taxon>Lactobacillales</taxon>
        <taxon>Streptococcaceae</taxon>
        <taxon>Streptococcus</taxon>
    </lineage>
</organism>
<evidence type="ECO:0000313" key="1">
    <source>
        <dbReference type="EMBL" id="PCH13628.1"/>
    </source>
</evidence>